<evidence type="ECO:0000313" key="5">
    <source>
        <dbReference type="Proteomes" id="UP000198677"/>
    </source>
</evidence>
<sequence length="361" mass="39261">MTSSEVVEFASAGDREFGPVQARFVDGAVAPQPGHLPTTVDRQEIHGTSMQSRMLAHALRMTVRPVISMWAKASTLPWPMKFLDDISAVMHPPIEGTRSHTILLDNCSAQWVKADGAESDRVVLYLHGGGFMFCGIGTHQRLVSRISAAAQAPVLMVDYRMLPAHSIGDAIEDGVNGYRWLLAKGYRPDQIVIAGDSAGGYLSFMIPLALREQGLPGPAGIVALSPLTEMDPARKTEHRNAGRDAMLPSHALGELARISGRTDSRSGSVRDLLRMCPVDSDLRGLPPVLIQVGSHELLLPDSELMADRLAEAGVPCELQVWRKQVHVFQAAADVVPEAQRAIDEIAYFIRSATREPLSLVR</sequence>
<name>A0A1H7W1P2_9NOCA</name>
<dbReference type="InterPro" id="IPR013094">
    <property type="entry name" value="AB_hydrolase_3"/>
</dbReference>
<dbReference type="AlphaFoldDB" id="A0A1H7W1P2"/>
<dbReference type="PANTHER" id="PTHR48081:SF30">
    <property type="entry name" value="ACETYL-HYDROLASE LIPR-RELATED"/>
    <property type="match status" value="1"/>
</dbReference>
<reference evidence="5" key="1">
    <citation type="submission" date="2016-10" db="EMBL/GenBank/DDBJ databases">
        <authorList>
            <person name="Varghese N."/>
            <person name="Submissions S."/>
        </authorList>
    </citation>
    <scope>NUCLEOTIDE SEQUENCE [LARGE SCALE GENOMIC DNA]</scope>
    <source>
        <strain evidence="5">DSM 44675</strain>
    </source>
</reference>
<dbReference type="EMBL" id="FOAW01000024">
    <property type="protein sequence ID" value="SEM14927.1"/>
    <property type="molecule type" value="Genomic_DNA"/>
</dbReference>
<keyword evidence="5" id="KW-1185">Reference proteome</keyword>
<gene>
    <name evidence="4" type="ORF">SAMN05444583_12422</name>
</gene>
<evidence type="ECO:0000256" key="2">
    <source>
        <dbReference type="ARBA" id="ARBA00022801"/>
    </source>
</evidence>
<comment type="similarity">
    <text evidence="1">Belongs to the 'GDXG' lipolytic enzyme family.</text>
</comment>
<dbReference type="InterPro" id="IPR029058">
    <property type="entry name" value="AB_hydrolase_fold"/>
</dbReference>
<protein>
    <submittedName>
        <fullName evidence="4">Acetyl esterase/lipase</fullName>
    </submittedName>
</protein>
<dbReference type="RefSeq" id="WP_343286939.1">
    <property type="nucleotide sequence ID" value="NZ_FOAW01000024.1"/>
</dbReference>
<organism evidence="4 5">
    <name type="scientific">Rhodococcus maanshanensis</name>
    <dbReference type="NCBI Taxonomy" id="183556"/>
    <lineage>
        <taxon>Bacteria</taxon>
        <taxon>Bacillati</taxon>
        <taxon>Actinomycetota</taxon>
        <taxon>Actinomycetes</taxon>
        <taxon>Mycobacteriales</taxon>
        <taxon>Nocardiaceae</taxon>
        <taxon>Rhodococcus</taxon>
    </lineage>
</organism>
<proteinExistence type="inferred from homology"/>
<accession>A0A1H7W1P2</accession>
<feature type="domain" description="Alpha/beta hydrolase fold-3" evidence="3">
    <location>
        <begin position="123"/>
        <end position="329"/>
    </location>
</feature>
<dbReference type="Gene3D" id="3.40.50.1820">
    <property type="entry name" value="alpha/beta hydrolase"/>
    <property type="match status" value="1"/>
</dbReference>
<dbReference type="SUPFAM" id="SSF53474">
    <property type="entry name" value="alpha/beta-Hydrolases"/>
    <property type="match status" value="1"/>
</dbReference>
<dbReference type="InterPro" id="IPR050300">
    <property type="entry name" value="GDXG_lipolytic_enzyme"/>
</dbReference>
<evidence type="ECO:0000313" key="4">
    <source>
        <dbReference type="EMBL" id="SEM14927.1"/>
    </source>
</evidence>
<evidence type="ECO:0000256" key="1">
    <source>
        <dbReference type="ARBA" id="ARBA00010515"/>
    </source>
</evidence>
<dbReference type="GO" id="GO:0004806">
    <property type="term" value="F:triacylglycerol lipase activity"/>
    <property type="evidence" value="ECO:0007669"/>
    <property type="project" value="TreeGrafter"/>
</dbReference>
<keyword evidence="2" id="KW-0378">Hydrolase</keyword>
<dbReference type="PANTHER" id="PTHR48081">
    <property type="entry name" value="AB HYDROLASE SUPERFAMILY PROTEIN C4A8.06C"/>
    <property type="match status" value="1"/>
</dbReference>
<evidence type="ECO:0000259" key="3">
    <source>
        <dbReference type="Pfam" id="PF07859"/>
    </source>
</evidence>
<dbReference type="Pfam" id="PF07859">
    <property type="entry name" value="Abhydrolase_3"/>
    <property type="match status" value="1"/>
</dbReference>
<dbReference type="Proteomes" id="UP000198677">
    <property type="component" value="Unassembled WGS sequence"/>
</dbReference>